<reference evidence="2 3" key="1">
    <citation type="journal article" date="2007" name="Nature">
        <title>Light stimulates growth of proteorhodopsin-containing marine Flavobacteria.</title>
        <authorList>
            <person name="Gomez-Consarnau L."/>
            <person name="Gonzalez J.M."/>
            <person name="Coll-Llado M."/>
            <person name="Gourdon P."/>
            <person name="Pascher T."/>
            <person name="Neutze R."/>
            <person name="Pedros-Alio C."/>
            <person name="Pinhassi J."/>
        </authorList>
    </citation>
    <scope>NUCLEOTIDE SEQUENCE [LARGE SCALE GENOMIC DNA]</scope>
    <source>
        <strain evidence="2 3">MED217</strain>
    </source>
</reference>
<keyword evidence="1" id="KW-1133">Transmembrane helix</keyword>
<accession>A3XG71</accession>
<comment type="caution">
    <text evidence="2">The sequence shown here is derived from an EMBL/GenBank/DDBJ whole genome shotgun (WGS) entry which is preliminary data.</text>
</comment>
<keyword evidence="1" id="KW-0812">Transmembrane</keyword>
<feature type="transmembrane region" description="Helical" evidence="1">
    <location>
        <begin position="75"/>
        <end position="93"/>
    </location>
</feature>
<dbReference type="EMBL" id="AANC01000001">
    <property type="protein sequence ID" value="EAQ50878.1"/>
    <property type="molecule type" value="Genomic_DNA"/>
</dbReference>
<organism evidence="2 3">
    <name type="scientific">Leeuwenhoekiella blandensis (strain CECT 7118 / CCUG 51940 / KCTC 22103 / MED217)</name>
    <name type="common">Flavobacterium sp. (strain MED217)</name>
    <dbReference type="NCBI Taxonomy" id="398720"/>
    <lineage>
        <taxon>Bacteria</taxon>
        <taxon>Pseudomonadati</taxon>
        <taxon>Bacteroidota</taxon>
        <taxon>Flavobacteriia</taxon>
        <taxon>Flavobacteriales</taxon>
        <taxon>Flavobacteriaceae</taxon>
        <taxon>Leeuwenhoekiella</taxon>
    </lineage>
</organism>
<dbReference type="AlphaFoldDB" id="A3XG71"/>
<gene>
    <name evidence="2" type="ORF">MED217_15085</name>
</gene>
<dbReference type="eggNOG" id="ENOG5033I73">
    <property type="taxonomic scope" value="Bacteria"/>
</dbReference>
<proteinExistence type="predicted"/>
<sequence>MKIVQTTIITILLLFLTIFLAGGGHGTYIPAKLIYPFTMLIAEFKNEIGIVGILIAIIQIPTYALILNNKPNWKYYLLGIHCIAVIIGLYIGLATKNWTLS</sequence>
<name>A3XG71_LEEBM</name>
<protein>
    <submittedName>
        <fullName evidence="2">Uncharacterized protein</fullName>
    </submittedName>
</protein>
<evidence type="ECO:0000313" key="2">
    <source>
        <dbReference type="EMBL" id="EAQ50878.1"/>
    </source>
</evidence>
<dbReference type="HOGENOM" id="CLU_2287968_0_0_10"/>
<evidence type="ECO:0000256" key="1">
    <source>
        <dbReference type="SAM" id="Phobius"/>
    </source>
</evidence>
<evidence type="ECO:0000313" key="3">
    <source>
        <dbReference type="Proteomes" id="UP000001601"/>
    </source>
</evidence>
<dbReference type="Proteomes" id="UP000001601">
    <property type="component" value="Unassembled WGS sequence"/>
</dbReference>
<keyword evidence="1" id="KW-0472">Membrane</keyword>
<feature type="transmembrane region" description="Helical" evidence="1">
    <location>
        <begin position="50"/>
        <end position="68"/>
    </location>
</feature>
<keyword evidence="3" id="KW-1185">Reference proteome</keyword>